<comment type="caution">
    <text evidence="2">The sequence shown here is derived from an EMBL/GenBank/DDBJ whole genome shotgun (WGS) entry which is preliminary data.</text>
</comment>
<reference evidence="2 3" key="1">
    <citation type="submission" date="2023-09" db="EMBL/GenBank/DDBJ databases">
        <authorList>
            <person name="Rey-Velasco X."/>
        </authorList>
    </citation>
    <scope>NUCLEOTIDE SEQUENCE [LARGE SCALE GENOMIC DNA]</scope>
    <source>
        <strain evidence="2 3">W409</strain>
    </source>
</reference>
<dbReference type="Gene3D" id="1.20.1050.10">
    <property type="match status" value="1"/>
</dbReference>
<dbReference type="Gene3D" id="3.40.30.10">
    <property type="entry name" value="Glutaredoxin"/>
    <property type="match status" value="1"/>
</dbReference>
<proteinExistence type="predicted"/>
<dbReference type="InterPro" id="IPR036282">
    <property type="entry name" value="Glutathione-S-Trfase_C_sf"/>
</dbReference>
<dbReference type="Proteomes" id="UP001249020">
    <property type="component" value="Unassembled WGS sequence"/>
</dbReference>
<dbReference type="SUPFAM" id="SSF52833">
    <property type="entry name" value="Thioredoxin-like"/>
    <property type="match status" value="1"/>
</dbReference>
<dbReference type="Pfam" id="PF13417">
    <property type="entry name" value="GST_N_3"/>
    <property type="match status" value="1"/>
</dbReference>
<sequence>MKLIGSTTSPYVRRLLMWMKDFQYDFEKVDIFNSADRAKLVEKNPSLKIPMLEDGDTIVLDSGVIFRYLSQKASLPSLSWEQENLLTLIDSANDSLVQIFLLSRSDIDTSADKLYFRLQRERFDVIFGELNKAAEQGKFDEWNYASLSLFCLLDWVEFRARYDFSKLPALVAFHAEHATREEAKASDPRL</sequence>
<evidence type="ECO:0000313" key="3">
    <source>
        <dbReference type="Proteomes" id="UP001249020"/>
    </source>
</evidence>
<dbReference type="InterPro" id="IPR004045">
    <property type="entry name" value="Glutathione_S-Trfase_N"/>
</dbReference>
<dbReference type="SUPFAM" id="SSF47616">
    <property type="entry name" value="GST C-terminal domain-like"/>
    <property type="match status" value="1"/>
</dbReference>
<dbReference type="EMBL" id="JAVRIE010000002">
    <property type="protein sequence ID" value="MDT0582372.1"/>
    <property type="molecule type" value="Genomic_DNA"/>
</dbReference>
<name>A0AAW8QZA4_9ALTE</name>
<dbReference type="CDD" id="cd00570">
    <property type="entry name" value="GST_N_family"/>
    <property type="match status" value="1"/>
</dbReference>
<protein>
    <submittedName>
        <fullName evidence="2">Glutathione S-transferase family protein</fullName>
    </submittedName>
</protein>
<keyword evidence="3" id="KW-1185">Reference proteome</keyword>
<dbReference type="RefSeq" id="WP_311361136.1">
    <property type="nucleotide sequence ID" value="NZ_JAVRIE010000002.1"/>
</dbReference>
<dbReference type="AlphaFoldDB" id="A0AAW8QZA4"/>
<evidence type="ECO:0000313" key="2">
    <source>
        <dbReference type="EMBL" id="MDT0582372.1"/>
    </source>
</evidence>
<organism evidence="2 3">
    <name type="scientific">Brumicola blandensis</name>
    <dbReference type="NCBI Taxonomy" id="3075611"/>
    <lineage>
        <taxon>Bacteria</taxon>
        <taxon>Pseudomonadati</taxon>
        <taxon>Pseudomonadota</taxon>
        <taxon>Gammaproteobacteria</taxon>
        <taxon>Alteromonadales</taxon>
        <taxon>Alteromonadaceae</taxon>
        <taxon>Brumicola</taxon>
    </lineage>
</organism>
<gene>
    <name evidence="2" type="ORF">RM544_07460</name>
</gene>
<feature type="domain" description="GST N-terminal" evidence="1">
    <location>
        <begin position="1"/>
        <end position="77"/>
    </location>
</feature>
<dbReference type="InterPro" id="IPR036249">
    <property type="entry name" value="Thioredoxin-like_sf"/>
</dbReference>
<accession>A0AAW8QZA4</accession>
<evidence type="ECO:0000259" key="1">
    <source>
        <dbReference type="PROSITE" id="PS50404"/>
    </source>
</evidence>
<dbReference type="PROSITE" id="PS50404">
    <property type="entry name" value="GST_NTER"/>
    <property type="match status" value="1"/>
</dbReference>